<comment type="caution">
    <text evidence="6">The sequence shown here is derived from an EMBL/GenBank/DDBJ whole genome shotgun (WGS) entry which is preliminary data.</text>
</comment>
<dbReference type="PANTHER" id="PTHR44846">
    <property type="entry name" value="MANNOSYL-D-GLYCERATE TRANSPORT/METABOLISM SYSTEM REPRESSOR MNGR-RELATED"/>
    <property type="match status" value="1"/>
</dbReference>
<dbReference type="SUPFAM" id="SSF64288">
    <property type="entry name" value="Chorismate lyase-like"/>
    <property type="match status" value="1"/>
</dbReference>
<feature type="region of interest" description="Disordered" evidence="4">
    <location>
        <begin position="239"/>
        <end position="258"/>
    </location>
</feature>
<dbReference type="GO" id="GO:0003677">
    <property type="term" value="F:DNA binding"/>
    <property type="evidence" value="ECO:0007669"/>
    <property type="project" value="UniProtKB-KW"/>
</dbReference>
<dbReference type="CDD" id="cd07377">
    <property type="entry name" value="WHTH_GntR"/>
    <property type="match status" value="1"/>
</dbReference>
<evidence type="ECO:0000259" key="5">
    <source>
        <dbReference type="PROSITE" id="PS50949"/>
    </source>
</evidence>
<dbReference type="Pfam" id="PF00392">
    <property type="entry name" value="GntR"/>
    <property type="match status" value="1"/>
</dbReference>
<evidence type="ECO:0000313" key="7">
    <source>
        <dbReference type="Proteomes" id="UP000050865"/>
    </source>
</evidence>
<organism evidence="6 7">
    <name type="scientific">Lacticaseibacillus camelliae DSM 22697 = JCM 13995</name>
    <dbReference type="NCBI Taxonomy" id="1423730"/>
    <lineage>
        <taxon>Bacteria</taxon>
        <taxon>Bacillati</taxon>
        <taxon>Bacillota</taxon>
        <taxon>Bacilli</taxon>
        <taxon>Lactobacillales</taxon>
        <taxon>Lactobacillaceae</taxon>
        <taxon>Lacticaseibacillus</taxon>
    </lineage>
</organism>
<dbReference type="Proteomes" id="UP000050865">
    <property type="component" value="Unassembled WGS sequence"/>
</dbReference>
<dbReference type="PRINTS" id="PR00035">
    <property type="entry name" value="HTHGNTR"/>
</dbReference>
<feature type="domain" description="HTH gntR-type" evidence="5">
    <location>
        <begin position="1"/>
        <end position="69"/>
    </location>
</feature>
<dbReference type="InterPro" id="IPR036388">
    <property type="entry name" value="WH-like_DNA-bd_sf"/>
</dbReference>
<name>A0A0R2FAL8_9LACO</name>
<evidence type="ECO:0000256" key="4">
    <source>
        <dbReference type="SAM" id="MobiDB-lite"/>
    </source>
</evidence>
<feature type="compositionally biased region" description="Basic residues" evidence="4">
    <location>
        <begin position="241"/>
        <end position="258"/>
    </location>
</feature>
<dbReference type="InterPro" id="IPR011663">
    <property type="entry name" value="UTRA"/>
</dbReference>
<dbReference type="STRING" id="1423730.FC75_GL000419"/>
<dbReference type="GO" id="GO:0045892">
    <property type="term" value="P:negative regulation of DNA-templated transcription"/>
    <property type="evidence" value="ECO:0007669"/>
    <property type="project" value="TreeGrafter"/>
</dbReference>
<dbReference type="RefSeq" id="WP_082623078.1">
    <property type="nucleotide sequence ID" value="NZ_AYZJ01000011.1"/>
</dbReference>
<protein>
    <submittedName>
        <fullName evidence="6">Transcription regulator</fullName>
    </submittedName>
</protein>
<dbReference type="InterPro" id="IPR028978">
    <property type="entry name" value="Chorismate_lyase_/UTRA_dom_sf"/>
</dbReference>
<dbReference type="PANTHER" id="PTHR44846:SF4">
    <property type="entry name" value="HTH GNTR-TYPE DOMAIN-CONTAINING PROTEIN"/>
    <property type="match status" value="1"/>
</dbReference>
<dbReference type="InterPro" id="IPR050679">
    <property type="entry name" value="Bact_HTH_transcr_reg"/>
</dbReference>
<gene>
    <name evidence="6" type="ORF">FC75_GL000419</name>
</gene>
<dbReference type="PROSITE" id="PS50949">
    <property type="entry name" value="HTH_GNTR"/>
    <property type="match status" value="1"/>
</dbReference>
<keyword evidence="2" id="KW-0238">DNA-binding</keyword>
<proteinExistence type="predicted"/>
<dbReference type="SMART" id="SM00345">
    <property type="entry name" value="HTH_GNTR"/>
    <property type="match status" value="1"/>
</dbReference>
<evidence type="ECO:0000313" key="6">
    <source>
        <dbReference type="EMBL" id="KRN25395.1"/>
    </source>
</evidence>
<dbReference type="InterPro" id="IPR000524">
    <property type="entry name" value="Tscrpt_reg_HTH_GntR"/>
</dbReference>
<dbReference type="InterPro" id="IPR036390">
    <property type="entry name" value="WH_DNA-bd_sf"/>
</dbReference>
<dbReference type="GO" id="GO:0003700">
    <property type="term" value="F:DNA-binding transcription factor activity"/>
    <property type="evidence" value="ECO:0007669"/>
    <property type="project" value="InterPro"/>
</dbReference>
<keyword evidence="3" id="KW-0804">Transcription</keyword>
<dbReference type="AlphaFoldDB" id="A0A0R2FAL8"/>
<dbReference type="SUPFAM" id="SSF46785">
    <property type="entry name" value="Winged helix' DNA-binding domain"/>
    <property type="match status" value="1"/>
</dbReference>
<dbReference type="Gene3D" id="3.40.1410.10">
    <property type="entry name" value="Chorismate lyase-like"/>
    <property type="match status" value="1"/>
</dbReference>
<keyword evidence="7" id="KW-1185">Reference proteome</keyword>
<reference evidence="6 7" key="1">
    <citation type="journal article" date="2015" name="Genome Announc.">
        <title>Expanding the biotechnology potential of lactobacilli through comparative genomics of 213 strains and associated genera.</title>
        <authorList>
            <person name="Sun Z."/>
            <person name="Harris H.M."/>
            <person name="McCann A."/>
            <person name="Guo C."/>
            <person name="Argimon S."/>
            <person name="Zhang W."/>
            <person name="Yang X."/>
            <person name="Jeffery I.B."/>
            <person name="Cooney J.C."/>
            <person name="Kagawa T.F."/>
            <person name="Liu W."/>
            <person name="Song Y."/>
            <person name="Salvetti E."/>
            <person name="Wrobel A."/>
            <person name="Rasinkangas P."/>
            <person name="Parkhill J."/>
            <person name="Rea M.C."/>
            <person name="O'Sullivan O."/>
            <person name="Ritari J."/>
            <person name="Douillard F.P."/>
            <person name="Paul Ross R."/>
            <person name="Yang R."/>
            <person name="Briner A.E."/>
            <person name="Felis G.E."/>
            <person name="de Vos W.M."/>
            <person name="Barrangou R."/>
            <person name="Klaenhammer T.R."/>
            <person name="Caufield P.W."/>
            <person name="Cui Y."/>
            <person name="Zhang H."/>
            <person name="O'Toole P.W."/>
        </authorList>
    </citation>
    <scope>NUCLEOTIDE SEQUENCE [LARGE SCALE GENOMIC DNA]</scope>
    <source>
        <strain evidence="6 7">DSM 22697</strain>
    </source>
</reference>
<keyword evidence="1" id="KW-0805">Transcription regulation</keyword>
<sequence length="258" mass="29041">MYRYQEITESLKKMFTDGTYAPGDPLPSQEWLAQHFHTTRQTIHKALQSLMMDGVVYSKRGAGTFLRKDFRPEQSAVTPLTRPVGTTETMKGHKVTSKVLSFSARLANKDEQRALMIGAADPVYVIERVRYVDGRTYSYEHTIMPVAIMTLTEKILEGSIYAALKAHGVRIAGSHRKVFAIKATAKDVDALGAKLHDPVLAIKQVNYTDEGKPFDYSEVHFPYETTRVSAEIKIAPFPMKKTSRRTSNKKRPATSKTE</sequence>
<dbReference type="EMBL" id="AYZJ01000011">
    <property type="protein sequence ID" value="KRN25395.1"/>
    <property type="molecule type" value="Genomic_DNA"/>
</dbReference>
<dbReference type="PATRIC" id="fig|1423730.4.peg.438"/>
<evidence type="ECO:0000256" key="3">
    <source>
        <dbReference type="ARBA" id="ARBA00023163"/>
    </source>
</evidence>
<evidence type="ECO:0000256" key="2">
    <source>
        <dbReference type="ARBA" id="ARBA00023125"/>
    </source>
</evidence>
<dbReference type="SMART" id="SM00866">
    <property type="entry name" value="UTRA"/>
    <property type="match status" value="1"/>
</dbReference>
<accession>A0A0R2FAL8</accession>
<dbReference type="Pfam" id="PF07702">
    <property type="entry name" value="UTRA"/>
    <property type="match status" value="1"/>
</dbReference>
<evidence type="ECO:0000256" key="1">
    <source>
        <dbReference type="ARBA" id="ARBA00023015"/>
    </source>
</evidence>
<dbReference type="Gene3D" id="1.10.10.10">
    <property type="entry name" value="Winged helix-like DNA-binding domain superfamily/Winged helix DNA-binding domain"/>
    <property type="match status" value="1"/>
</dbReference>